<evidence type="ECO:0000256" key="3">
    <source>
        <dbReference type="ARBA" id="ARBA00022452"/>
    </source>
</evidence>
<evidence type="ECO:0000256" key="8">
    <source>
        <dbReference type="ARBA" id="ARBA00023170"/>
    </source>
</evidence>
<evidence type="ECO:0000256" key="7">
    <source>
        <dbReference type="ARBA" id="ARBA00023136"/>
    </source>
</evidence>
<dbReference type="InterPro" id="IPR000531">
    <property type="entry name" value="Beta-barrel_TonB"/>
</dbReference>
<keyword evidence="7 10" id="KW-0472">Membrane</keyword>
<feature type="chain" id="PRO_5021033410" evidence="12">
    <location>
        <begin position="22"/>
        <end position="1015"/>
    </location>
</feature>
<feature type="domain" description="TonB-dependent receptor-like beta-barrel" evidence="13">
    <location>
        <begin position="368"/>
        <end position="977"/>
    </location>
</feature>
<dbReference type="Gene3D" id="2.40.170.20">
    <property type="entry name" value="TonB-dependent receptor, beta-barrel domain"/>
    <property type="match status" value="1"/>
</dbReference>
<dbReference type="GO" id="GO:0009279">
    <property type="term" value="C:cell outer membrane"/>
    <property type="evidence" value="ECO:0007669"/>
    <property type="project" value="UniProtKB-SubCell"/>
</dbReference>
<dbReference type="OrthoDB" id="600887at2"/>
<dbReference type="Pfam" id="PF07715">
    <property type="entry name" value="Plug"/>
    <property type="match status" value="1"/>
</dbReference>
<dbReference type="NCBIfam" id="TIGR04056">
    <property type="entry name" value="OMP_RagA_SusC"/>
    <property type="match status" value="1"/>
</dbReference>
<proteinExistence type="inferred from homology"/>
<dbReference type="InterPro" id="IPR023996">
    <property type="entry name" value="TonB-dep_OMP_SusC/RagA"/>
</dbReference>
<dbReference type="EMBL" id="SMAD01000002">
    <property type="protein sequence ID" value="TCS88937.1"/>
    <property type="molecule type" value="Genomic_DNA"/>
</dbReference>
<dbReference type="InterPro" id="IPR036942">
    <property type="entry name" value="Beta-barrel_TonB_sf"/>
</dbReference>
<evidence type="ECO:0000256" key="10">
    <source>
        <dbReference type="PROSITE-ProRule" id="PRU01360"/>
    </source>
</evidence>
<dbReference type="InterPro" id="IPR012910">
    <property type="entry name" value="Plug_dom"/>
</dbReference>
<evidence type="ECO:0000259" key="13">
    <source>
        <dbReference type="Pfam" id="PF00593"/>
    </source>
</evidence>
<keyword evidence="8" id="KW-0675">Receptor</keyword>
<dbReference type="RefSeq" id="WP_132128049.1">
    <property type="nucleotide sequence ID" value="NZ_CP042432.1"/>
</dbReference>
<dbReference type="SUPFAM" id="SSF56935">
    <property type="entry name" value="Porins"/>
    <property type="match status" value="1"/>
</dbReference>
<keyword evidence="16" id="KW-1185">Reference proteome</keyword>
<evidence type="ECO:0000256" key="11">
    <source>
        <dbReference type="RuleBase" id="RU003357"/>
    </source>
</evidence>
<keyword evidence="5 12" id="KW-0732">Signal</keyword>
<comment type="similarity">
    <text evidence="10 11">Belongs to the TonB-dependent receptor family.</text>
</comment>
<dbReference type="GO" id="GO:0015344">
    <property type="term" value="F:siderophore uptake transmembrane transporter activity"/>
    <property type="evidence" value="ECO:0007669"/>
    <property type="project" value="TreeGrafter"/>
</dbReference>
<dbReference type="SUPFAM" id="SSF49464">
    <property type="entry name" value="Carboxypeptidase regulatory domain-like"/>
    <property type="match status" value="1"/>
</dbReference>
<dbReference type="PROSITE" id="PS52016">
    <property type="entry name" value="TONB_DEPENDENT_REC_3"/>
    <property type="match status" value="1"/>
</dbReference>
<keyword evidence="9 10" id="KW-0998">Cell outer membrane</keyword>
<evidence type="ECO:0000259" key="14">
    <source>
        <dbReference type="Pfam" id="PF07715"/>
    </source>
</evidence>
<accession>A0A4R3KU81</accession>
<evidence type="ECO:0000256" key="12">
    <source>
        <dbReference type="SAM" id="SignalP"/>
    </source>
</evidence>
<comment type="caution">
    <text evidence="15">The sequence shown here is derived from an EMBL/GenBank/DDBJ whole genome shotgun (WGS) entry which is preliminary data.</text>
</comment>
<evidence type="ECO:0000256" key="5">
    <source>
        <dbReference type="ARBA" id="ARBA00022729"/>
    </source>
</evidence>
<sequence>MRSLLAAVLPMLLFISAGLQAQDITVKGKVLSAHDELPLPGVSVQVKGSDVGTSTDIDGNFSLSAAPGSVLVFTSIGYLSSEIAADAQGTMTVKLQPNLEELESVVVVGYGTQKKENLTGAVTTLDLSTRENEPLTNVSNALHGLPGLFVNLGNSMPGVDRATIRIRGVGTLNNNNPLVLVDGIEYSMDELNPADIATVTVLKDASAAIYGSRAANGVILVTTKEGTQRAQVTYNNYFGLQQPTTLPDAIWDPAVYMDLKNQAVLNSGKSTPEYSEEQMQEYINGMATDPITYPSSNWFDIALDNGFIQKHDISASGGGDKYRYRVSLGYLDRDGVIIGPNNNERKYSLGLNTTASLGERLEIGLTLNGYYRDYTQPSYSNGDYWQALMRSLPIMPDQLEDGRYSFPWIRTTGRNNWEHPRMLALEGNDHKIVQRFLSTIYANYRLPFDIQYQVKLGVDKYDGFRERFIPQMAKFHPKTGARQNWNNPATAPRSYNYDDNDLNLHFYNTLSWQHQFAGSHNFSIMAGSDYHNFRQKTFDAQVTGYLDGSLPALGAGSERLSIGGYSTEDVLISYFGRLNYDYNEKYLLEATFRYDGSSRFAPGNRWGFFPSLSAAWRIDKEAFFSSSGFDLFKLRASIASLGNQAVDLYSYEPGVELGQNYNFGGKLAPGAATNSYTDPSIHWETTTTYNIGLDAALLDNRLSITADVYNKRTTDILRTVNLPNQVGNLTGPKQNVGTVDNRGIELVLQYRNNIGDFNYDVHGNVSYNKNKVIDLDGQILYGDGTNLPTITQEGDIMNAYYILDAIGIFQTPEEVEAHAFQDNNTRPGYIKYRDVNGDDIINGDDRIVVNASSIMPKYTFGFGLNLGYKGFALSADFQGIAGIKVYPVDNLAMPFNNGAGATWEWATDAWTPENRDARLPIVTESTGEEGNYRFSDFWVRDGSYLRLKSLQLSYALPSSWLDQMKIKRLSVFVNAQNWITFSKYDDFDPEAIVNAASLYHYPMLKTFSGGINVTF</sequence>
<evidence type="ECO:0000313" key="15">
    <source>
        <dbReference type="EMBL" id="TCS88937.1"/>
    </source>
</evidence>
<evidence type="ECO:0000256" key="1">
    <source>
        <dbReference type="ARBA" id="ARBA00004571"/>
    </source>
</evidence>
<dbReference type="Pfam" id="PF13715">
    <property type="entry name" value="CarbopepD_reg_2"/>
    <property type="match status" value="1"/>
</dbReference>
<keyword evidence="2 10" id="KW-0813">Transport</keyword>
<comment type="subcellular location">
    <subcellularLocation>
        <location evidence="1 10">Cell outer membrane</location>
        <topology evidence="1 10">Multi-pass membrane protein</topology>
    </subcellularLocation>
</comment>
<evidence type="ECO:0000313" key="16">
    <source>
        <dbReference type="Proteomes" id="UP000295807"/>
    </source>
</evidence>
<keyword evidence="4 10" id="KW-0812">Transmembrane</keyword>
<dbReference type="GO" id="GO:0044718">
    <property type="term" value="P:siderophore transmembrane transport"/>
    <property type="evidence" value="ECO:0007669"/>
    <property type="project" value="TreeGrafter"/>
</dbReference>
<dbReference type="InterPro" id="IPR023997">
    <property type="entry name" value="TonB-dep_OMP_SusC/RagA_CS"/>
</dbReference>
<protein>
    <submittedName>
        <fullName evidence="15">TonB-linked SusC/RagA family outer membrane protein</fullName>
    </submittedName>
</protein>
<name>A0A4R3KU81_9SPHI</name>
<dbReference type="Gene3D" id="2.170.130.10">
    <property type="entry name" value="TonB-dependent receptor, plug domain"/>
    <property type="match status" value="1"/>
</dbReference>
<evidence type="ECO:0000256" key="2">
    <source>
        <dbReference type="ARBA" id="ARBA00022448"/>
    </source>
</evidence>
<dbReference type="Proteomes" id="UP000295807">
    <property type="component" value="Unassembled WGS sequence"/>
</dbReference>
<keyword evidence="6 11" id="KW-0798">TonB box</keyword>
<dbReference type="InterPro" id="IPR037066">
    <property type="entry name" value="Plug_dom_sf"/>
</dbReference>
<dbReference type="PANTHER" id="PTHR30069:SF29">
    <property type="entry name" value="HEMOGLOBIN AND HEMOGLOBIN-HAPTOGLOBIN-BINDING PROTEIN 1-RELATED"/>
    <property type="match status" value="1"/>
</dbReference>
<dbReference type="InterPro" id="IPR039426">
    <property type="entry name" value="TonB-dep_rcpt-like"/>
</dbReference>
<keyword evidence="3 10" id="KW-1134">Transmembrane beta strand</keyword>
<dbReference type="InterPro" id="IPR008969">
    <property type="entry name" value="CarboxyPept-like_regulatory"/>
</dbReference>
<dbReference type="AlphaFoldDB" id="A0A4R3KU81"/>
<dbReference type="PANTHER" id="PTHR30069">
    <property type="entry name" value="TONB-DEPENDENT OUTER MEMBRANE RECEPTOR"/>
    <property type="match status" value="1"/>
</dbReference>
<gene>
    <name evidence="15" type="ORF">EDD80_102128</name>
</gene>
<dbReference type="Gene3D" id="2.60.40.1120">
    <property type="entry name" value="Carboxypeptidase-like, regulatory domain"/>
    <property type="match status" value="1"/>
</dbReference>
<dbReference type="Pfam" id="PF00593">
    <property type="entry name" value="TonB_dep_Rec_b-barrel"/>
    <property type="match status" value="1"/>
</dbReference>
<evidence type="ECO:0000256" key="6">
    <source>
        <dbReference type="ARBA" id="ARBA00023077"/>
    </source>
</evidence>
<feature type="domain" description="TonB-dependent receptor plug" evidence="14">
    <location>
        <begin position="115"/>
        <end position="218"/>
    </location>
</feature>
<reference evidence="15 16" key="1">
    <citation type="submission" date="2019-03" db="EMBL/GenBank/DDBJ databases">
        <title>Genomic Encyclopedia of Type Strains, Phase IV (KMG-IV): sequencing the most valuable type-strain genomes for metagenomic binning, comparative biology and taxonomic classification.</title>
        <authorList>
            <person name="Goeker M."/>
        </authorList>
    </citation>
    <scope>NUCLEOTIDE SEQUENCE [LARGE SCALE GENOMIC DNA]</scope>
    <source>
        <strain evidence="15 16">DSM 21100</strain>
    </source>
</reference>
<dbReference type="NCBIfam" id="TIGR04057">
    <property type="entry name" value="SusC_RagA_signa"/>
    <property type="match status" value="1"/>
</dbReference>
<evidence type="ECO:0000256" key="9">
    <source>
        <dbReference type="ARBA" id="ARBA00023237"/>
    </source>
</evidence>
<feature type="signal peptide" evidence="12">
    <location>
        <begin position="1"/>
        <end position="21"/>
    </location>
</feature>
<organism evidence="15 16">
    <name type="scientific">Anseongella ginsenosidimutans</name>
    <dbReference type="NCBI Taxonomy" id="496056"/>
    <lineage>
        <taxon>Bacteria</taxon>
        <taxon>Pseudomonadati</taxon>
        <taxon>Bacteroidota</taxon>
        <taxon>Sphingobacteriia</taxon>
        <taxon>Sphingobacteriales</taxon>
        <taxon>Sphingobacteriaceae</taxon>
        <taxon>Anseongella</taxon>
    </lineage>
</organism>
<evidence type="ECO:0000256" key="4">
    <source>
        <dbReference type="ARBA" id="ARBA00022692"/>
    </source>
</evidence>